<accession>J4DQD7</accession>
<evidence type="ECO:0000313" key="1">
    <source>
        <dbReference type="EMBL" id="BAM42274.1"/>
    </source>
</evidence>
<dbReference type="GeneID" id="20716694"/>
<dbReference type="EMBL" id="AP011949">
    <property type="protein sequence ID" value="BAM42274.1"/>
    <property type="molecule type" value="Genomic_DNA"/>
</dbReference>
<reference evidence="1 2" key="1">
    <citation type="journal article" date="2012" name="MBio">
        <title>Comparative genome analysis of three eukaryotic parasites with differing abilities to transform leukocytes reveals key mediators of Theileria-induced leukocyte transformation.</title>
        <authorList>
            <person name="Hayashida K."/>
            <person name="Hara Y."/>
            <person name="Abe T."/>
            <person name="Yamasaki C."/>
            <person name="Toyoda A."/>
            <person name="Kosuge T."/>
            <person name="Suzuki Y."/>
            <person name="Sato Y."/>
            <person name="Kawashima S."/>
            <person name="Katayama T."/>
            <person name="Wakaguri H."/>
            <person name="Inoue N."/>
            <person name="Homma K."/>
            <person name="Tada-Umezaki M."/>
            <person name="Yagi Y."/>
            <person name="Fujii Y."/>
            <person name="Habara T."/>
            <person name="Kanehisa M."/>
            <person name="Watanabe H."/>
            <person name="Ito K."/>
            <person name="Gojobori T."/>
            <person name="Sugawara H."/>
            <person name="Imanishi T."/>
            <person name="Weir W."/>
            <person name="Gardner M."/>
            <person name="Pain A."/>
            <person name="Shiels B."/>
            <person name="Hattori M."/>
            <person name="Nene V."/>
            <person name="Sugimoto C."/>
        </authorList>
    </citation>
    <scope>NUCLEOTIDE SEQUENCE [LARGE SCALE GENOMIC DNA]</scope>
    <source>
        <strain evidence="1 2">Shintoku</strain>
    </source>
</reference>
<evidence type="ECO:0000313" key="2">
    <source>
        <dbReference type="Proteomes" id="UP000003786"/>
    </source>
</evidence>
<dbReference type="AlphaFoldDB" id="J4DQD7"/>
<dbReference type="VEuPathDB" id="PiroplasmaDB:TOT_040000643"/>
<dbReference type="Proteomes" id="UP000003786">
    <property type="component" value="Chromosome 4"/>
</dbReference>
<dbReference type="KEGG" id="tot:TOT_040000643"/>
<organism evidence="1 2">
    <name type="scientific">Theileria orientalis strain Shintoku</name>
    <dbReference type="NCBI Taxonomy" id="869250"/>
    <lineage>
        <taxon>Eukaryota</taxon>
        <taxon>Sar</taxon>
        <taxon>Alveolata</taxon>
        <taxon>Apicomplexa</taxon>
        <taxon>Aconoidasida</taxon>
        <taxon>Piroplasmida</taxon>
        <taxon>Theileriidae</taxon>
        <taxon>Theileria</taxon>
    </lineage>
</organism>
<sequence length="225" mass="26064">MLKMRTGCWTCAGNFTKEPKMLDCRFHTSSTRLDHYIANTLNRIHIVPCLSSNDLYHILSMIYEKKYKGDSIYHLSIVTIHIFSSLFDDSSPSYVKIYLSIFMFRTQSFSFFCFEGPGHTHELCHFCTFMAPISSLLHVIPVGFKLSDSTFNFKRAFVNPLTYLPTPFRYLHEAVFDPFLETDNAVFSKLSELWHSIVDTRGQGRQGRDECKFSDTRLNLYLGVS</sequence>
<gene>
    <name evidence="1" type="ORF">TOT_040000643</name>
</gene>
<dbReference type="OrthoDB" id="336321at2759"/>
<protein>
    <submittedName>
        <fullName evidence="1">Uncharacterized protein</fullName>
    </submittedName>
</protein>
<name>J4DQD7_THEOR</name>
<dbReference type="RefSeq" id="XP_009692575.1">
    <property type="nucleotide sequence ID" value="XM_009694280.1"/>
</dbReference>
<proteinExistence type="predicted"/>
<keyword evidence="2" id="KW-1185">Reference proteome</keyword>